<name>A0ABU2TZQ7_9ACTN</name>
<dbReference type="InterPro" id="IPR036390">
    <property type="entry name" value="WH_DNA-bd_sf"/>
</dbReference>
<keyword evidence="3" id="KW-0804">Transcription</keyword>
<dbReference type="PANTHER" id="PTHR33204:SF18">
    <property type="entry name" value="TRANSCRIPTIONAL REGULATORY PROTEIN"/>
    <property type="match status" value="1"/>
</dbReference>
<reference evidence="6" key="1">
    <citation type="submission" date="2023-07" db="EMBL/GenBank/DDBJ databases">
        <title>30 novel species of actinomycetes from the DSMZ collection.</title>
        <authorList>
            <person name="Nouioui I."/>
        </authorList>
    </citation>
    <scope>NUCLEOTIDE SEQUENCE [LARGE SCALE GENOMIC DNA]</scope>
    <source>
        <strain evidence="6">DSM 41699</strain>
    </source>
</reference>
<organism evidence="5 6">
    <name type="scientific">Streptomyces gibsoniae</name>
    <dbReference type="NCBI Taxonomy" id="3075529"/>
    <lineage>
        <taxon>Bacteria</taxon>
        <taxon>Bacillati</taxon>
        <taxon>Actinomycetota</taxon>
        <taxon>Actinomycetes</taxon>
        <taxon>Kitasatosporales</taxon>
        <taxon>Streptomycetaceae</taxon>
        <taxon>Streptomyces</taxon>
    </lineage>
</organism>
<keyword evidence="2" id="KW-0238">DNA-binding</keyword>
<protein>
    <submittedName>
        <fullName evidence="5">Helix-turn-helix domain-containing protein</fullName>
    </submittedName>
</protein>
<evidence type="ECO:0000256" key="2">
    <source>
        <dbReference type="ARBA" id="ARBA00023125"/>
    </source>
</evidence>
<dbReference type="SUPFAM" id="SSF46785">
    <property type="entry name" value="Winged helix' DNA-binding domain"/>
    <property type="match status" value="1"/>
</dbReference>
<evidence type="ECO:0000313" key="6">
    <source>
        <dbReference type="Proteomes" id="UP001183809"/>
    </source>
</evidence>
<dbReference type="PROSITE" id="PS51118">
    <property type="entry name" value="HTH_HXLR"/>
    <property type="match status" value="1"/>
</dbReference>
<keyword evidence="6" id="KW-1185">Reference proteome</keyword>
<dbReference type="Proteomes" id="UP001183809">
    <property type="component" value="Unassembled WGS sequence"/>
</dbReference>
<accession>A0ABU2TZQ7</accession>
<evidence type="ECO:0000313" key="5">
    <source>
        <dbReference type="EMBL" id="MDT0466463.1"/>
    </source>
</evidence>
<evidence type="ECO:0000256" key="1">
    <source>
        <dbReference type="ARBA" id="ARBA00023015"/>
    </source>
</evidence>
<dbReference type="InterPro" id="IPR002577">
    <property type="entry name" value="HTH_HxlR"/>
</dbReference>
<feature type="domain" description="HTH hxlR-type" evidence="4">
    <location>
        <begin position="12"/>
        <end position="109"/>
    </location>
</feature>
<sequence length="150" mass="17033">MVQRTRFTDAVCPVARSLDQIGDWWSLLIIRDALDGARRFSEFQKRLGLAKNILSARLSKLVSHGILRLEPASDGSAYQEYVLTEKGESLRIVLQALRQWGQDFLFAPDEEPLPLVEKRSGTPVARLELTLPDGRVLRPHEVEVLRDLDN</sequence>
<gene>
    <name evidence="5" type="ORF">RM764_26230</name>
</gene>
<dbReference type="InterPro" id="IPR036388">
    <property type="entry name" value="WH-like_DNA-bd_sf"/>
</dbReference>
<dbReference type="Pfam" id="PF01638">
    <property type="entry name" value="HxlR"/>
    <property type="match status" value="1"/>
</dbReference>
<evidence type="ECO:0000259" key="4">
    <source>
        <dbReference type="PROSITE" id="PS51118"/>
    </source>
</evidence>
<dbReference type="PANTHER" id="PTHR33204">
    <property type="entry name" value="TRANSCRIPTIONAL REGULATOR, MARR FAMILY"/>
    <property type="match status" value="1"/>
</dbReference>
<dbReference type="EMBL" id="JAVREY010000037">
    <property type="protein sequence ID" value="MDT0466463.1"/>
    <property type="molecule type" value="Genomic_DNA"/>
</dbReference>
<dbReference type="RefSeq" id="WP_311697923.1">
    <property type="nucleotide sequence ID" value="NZ_JAVREY010000037.1"/>
</dbReference>
<evidence type="ECO:0000256" key="3">
    <source>
        <dbReference type="ARBA" id="ARBA00023163"/>
    </source>
</evidence>
<dbReference type="Gene3D" id="1.10.10.10">
    <property type="entry name" value="Winged helix-like DNA-binding domain superfamily/Winged helix DNA-binding domain"/>
    <property type="match status" value="1"/>
</dbReference>
<keyword evidence="1" id="KW-0805">Transcription regulation</keyword>
<proteinExistence type="predicted"/>
<comment type="caution">
    <text evidence="5">The sequence shown here is derived from an EMBL/GenBank/DDBJ whole genome shotgun (WGS) entry which is preliminary data.</text>
</comment>